<organism evidence="11 12">
    <name type="scientific">Erinaceus europaeus</name>
    <name type="common">Western European hedgehog</name>
    <dbReference type="NCBI Taxonomy" id="9365"/>
    <lineage>
        <taxon>Eukaryota</taxon>
        <taxon>Metazoa</taxon>
        <taxon>Chordata</taxon>
        <taxon>Craniata</taxon>
        <taxon>Vertebrata</taxon>
        <taxon>Euteleostomi</taxon>
        <taxon>Mammalia</taxon>
        <taxon>Eutheria</taxon>
        <taxon>Laurasiatheria</taxon>
        <taxon>Eulipotyphla</taxon>
        <taxon>Erinaceidae</taxon>
        <taxon>Erinaceinae</taxon>
        <taxon>Erinaceus</taxon>
    </lineage>
</organism>
<dbReference type="PANTHER" id="PTHR23194">
    <property type="entry name" value="PYGOPUS"/>
    <property type="match status" value="1"/>
</dbReference>
<keyword evidence="5" id="KW-0862">Zinc</keyword>
<keyword evidence="6" id="KW-0539">Nucleus</keyword>
<dbReference type="RefSeq" id="XP_060034172.1">
    <property type="nucleotide sequence ID" value="XM_060178189.1"/>
</dbReference>
<dbReference type="PROSITE" id="PS01359">
    <property type="entry name" value="ZF_PHD_1"/>
    <property type="match status" value="1"/>
</dbReference>
<keyword evidence="2" id="KW-0879">Wnt signaling pathway</keyword>
<evidence type="ECO:0000313" key="12">
    <source>
        <dbReference type="RefSeq" id="XP_060034172.1"/>
    </source>
</evidence>
<dbReference type="PANTHER" id="PTHR23194:SF3">
    <property type="entry name" value="PYGOPUS HOMOLOG 1"/>
    <property type="match status" value="1"/>
</dbReference>
<feature type="compositionally biased region" description="Pro residues" evidence="9">
    <location>
        <begin position="294"/>
        <end position="308"/>
    </location>
</feature>
<evidence type="ECO:0000256" key="3">
    <source>
        <dbReference type="ARBA" id="ARBA00022723"/>
    </source>
</evidence>
<protein>
    <submittedName>
        <fullName evidence="12">Pygopus homolog 1 isoform X1</fullName>
    </submittedName>
</protein>
<feature type="compositionally biased region" description="Pro residues" evidence="9">
    <location>
        <begin position="231"/>
        <end position="248"/>
    </location>
</feature>
<evidence type="ECO:0000256" key="1">
    <source>
        <dbReference type="ARBA" id="ARBA00004123"/>
    </source>
</evidence>
<evidence type="ECO:0000256" key="6">
    <source>
        <dbReference type="ARBA" id="ARBA00023242"/>
    </source>
</evidence>
<evidence type="ECO:0000313" key="11">
    <source>
        <dbReference type="Proteomes" id="UP001652624"/>
    </source>
</evidence>
<comment type="subcellular location">
    <subcellularLocation>
        <location evidence="1">Nucleus</location>
    </subcellularLocation>
</comment>
<dbReference type="InterPro" id="IPR052475">
    <property type="entry name" value="Wnt_Signal_Transd_Protein"/>
</dbReference>
<comment type="function">
    <text evidence="7">Involved in signal transduction through the Wnt pathway.</text>
</comment>
<keyword evidence="11" id="KW-1185">Reference proteome</keyword>
<dbReference type="InterPro" id="IPR011011">
    <property type="entry name" value="Znf_FYVE_PHD"/>
</dbReference>
<evidence type="ECO:0000256" key="5">
    <source>
        <dbReference type="ARBA" id="ARBA00022833"/>
    </source>
</evidence>
<dbReference type="CDD" id="cd15635">
    <property type="entry name" value="PHD_PYGO1"/>
    <property type="match status" value="1"/>
</dbReference>
<keyword evidence="3" id="KW-0479">Metal-binding</keyword>
<feature type="compositionally biased region" description="Pro residues" evidence="9">
    <location>
        <begin position="367"/>
        <end position="378"/>
    </location>
</feature>
<feature type="compositionally biased region" description="Gly residues" evidence="9">
    <location>
        <begin position="18"/>
        <end position="30"/>
    </location>
</feature>
<feature type="region of interest" description="Disordered" evidence="9">
    <location>
        <begin position="141"/>
        <end position="378"/>
    </location>
</feature>
<evidence type="ECO:0000256" key="7">
    <source>
        <dbReference type="ARBA" id="ARBA00037400"/>
    </source>
</evidence>
<dbReference type="InterPro" id="IPR019786">
    <property type="entry name" value="Zinc_finger_PHD-type_CS"/>
</dbReference>
<evidence type="ECO:0000256" key="9">
    <source>
        <dbReference type="SAM" id="MobiDB-lite"/>
    </source>
</evidence>
<evidence type="ECO:0000259" key="10">
    <source>
        <dbReference type="PROSITE" id="PS50016"/>
    </source>
</evidence>
<feature type="domain" description="PHD-type" evidence="10">
    <location>
        <begin position="382"/>
        <end position="440"/>
    </location>
</feature>
<dbReference type="InterPro" id="IPR019787">
    <property type="entry name" value="Znf_PHD-finger"/>
</dbReference>
<feature type="region of interest" description="Disordered" evidence="9">
    <location>
        <begin position="1"/>
        <end position="86"/>
    </location>
</feature>
<dbReference type="Gene3D" id="3.30.40.10">
    <property type="entry name" value="Zinc/RING finger domain, C3HC4 (zinc finger)"/>
    <property type="match status" value="1"/>
</dbReference>
<evidence type="ECO:0000256" key="8">
    <source>
        <dbReference type="PROSITE-ProRule" id="PRU00146"/>
    </source>
</evidence>
<dbReference type="SUPFAM" id="SSF57903">
    <property type="entry name" value="FYVE/PHD zinc finger"/>
    <property type="match status" value="1"/>
</dbReference>
<dbReference type="InterPro" id="IPR013083">
    <property type="entry name" value="Znf_RING/FYVE/PHD"/>
</dbReference>
<reference evidence="12" key="1">
    <citation type="submission" date="2025-08" db="UniProtKB">
        <authorList>
            <consortium name="RefSeq"/>
        </authorList>
    </citation>
    <scope>IDENTIFICATION</scope>
</reference>
<keyword evidence="4 8" id="KW-0863">Zinc-finger</keyword>
<evidence type="ECO:0000256" key="4">
    <source>
        <dbReference type="ARBA" id="ARBA00022771"/>
    </source>
</evidence>
<evidence type="ECO:0000256" key="2">
    <source>
        <dbReference type="ARBA" id="ARBA00022687"/>
    </source>
</evidence>
<dbReference type="GeneID" id="132534290"/>
<dbReference type="PROSITE" id="PS50016">
    <property type="entry name" value="ZF_PHD_2"/>
    <property type="match status" value="1"/>
</dbReference>
<feature type="compositionally biased region" description="Low complexity" evidence="9">
    <location>
        <begin position="334"/>
        <end position="349"/>
    </location>
</feature>
<dbReference type="Proteomes" id="UP001652624">
    <property type="component" value="Chromosome 18"/>
</dbReference>
<gene>
    <name evidence="12" type="primary">PYGO1</name>
</gene>
<feature type="compositionally biased region" description="Low complexity" evidence="9">
    <location>
        <begin position="187"/>
        <end position="202"/>
    </location>
</feature>
<sequence length="461" mass="47101">MSAEQDKEPPPLRRGRGGDGGLDGLGGPGVQLGSPDKKKRKASTQGPSFPPLSEYAPPPNPNSDHLVAANPFDDNYNTVSYKPLPPASPYLGPGYPGFGGYGAFRMAPHGPPRMSSPYCGPYALRSQPAPFPPSAMGLGFSRPHALDFGPPENAGFGSPPYGSAPAQHFRQSPADSFGQVAPQTPGQVAPQTPGQVAPQTPGQVPPQTPGQVPPQMPPQTPGQVAPQTPGQVPPQTPGQVPPQVPPQTPRQVSAPEPAPSFVPGNNATFASPLEPSPSFVSPAHTLGQARAPPAKTPTPNPSAQPPHPAGEDAANPGGPEGKSAARSSVAGPEATGTGTGCANGTQNQPRRPRGPAEPGGSDKGGKGPPPPGRHGPRPAAPVFPCGICTHEVHDDQDAILCEASCQKWFHRVCTGMTETAYGLLTAEAAAVWGCDACMADKSAQLLRTREAFGPPAVSGDA</sequence>
<accession>A0ABM3WC70</accession>
<feature type="compositionally biased region" description="Low complexity" evidence="9">
    <location>
        <begin position="221"/>
        <end position="230"/>
    </location>
</feature>
<feature type="compositionally biased region" description="Basic and acidic residues" evidence="9">
    <location>
        <begin position="1"/>
        <end position="11"/>
    </location>
</feature>
<name>A0ABM3WC70_ERIEU</name>
<feature type="compositionally biased region" description="Pro residues" evidence="9">
    <location>
        <begin position="203"/>
        <end position="220"/>
    </location>
</feature>
<proteinExistence type="predicted"/>